<keyword evidence="1" id="KW-0472">Membrane</keyword>
<keyword evidence="1" id="KW-0812">Transmembrane</keyword>
<proteinExistence type="predicted"/>
<evidence type="ECO:0000313" key="3">
    <source>
        <dbReference type="Proteomes" id="UP000277580"/>
    </source>
</evidence>
<name>A0A3N4KM10_9PEZI</name>
<protein>
    <submittedName>
        <fullName evidence="2">Uncharacterized protein</fullName>
    </submittedName>
</protein>
<feature type="transmembrane region" description="Helical" evidence="1">
    <location>
        <begin position="21"/>
        <end position="42"/>
    </location>
</feature>
<gene>
    <name evidence="2" type="ORF">P167DRAFT_606285</name>
</gene>
<accession>A0A3N4KM10</accession>
<evidence type="ECO:0000313" key="2">
    <source>
        <dbReference type="EMBL" id="RPB11604.1"/>
    </source>
</evidence>
<reference evidence="2 3" key="1">
    <citation type="journal article" date="2018" name="Nat. Ecol. Evol.">
        <title>Pezizomycetes genomes reveal the molecular basis of ectomycorrhizal truffle lifestyle.</title>
        <authorList>
            <person name="Murat C."/>
            <person name="Payen T."/>
            <person name="Noel B."/>
            <person name="Kuo A."/>
            <person name="Morin E."/>
            <person name="Chen J."/>
            <person name="Kohler A."/>
            <person name="Krizsan K."/>
            <person name="Balestrini R."/>
            <person name="Da Silva C."/>
            <person name="Montanini B."/>
            <person name="Hainaut M."/>
            <person name="Levati E."/>
            <person name="Barry K.W."/>
            <person name="Belfiori B."/>
            <person name="Cichocki N."/>
            <person name="Clum A."/>
            <person name="Dockter R.B."/>
            <person name="Fauchery L."/>
            <person name="Guy J."/>
            <person name="Iotti M."/>
            <person name="Le Tacon F."/>
            <person name="Lindquist E.A."/>
            <person name="Lipzen A."/>
            <person name="Malagnac F."/>
            <person name="Mello A."/>
            <person name="Molinier V."/>
            <person name="Miyauchi S."/>
            <person name="Poulain J."/>
            <person name="Riccioni C."/>
            <person name="Rubini A."/>
            <person name="Sitrit Y."/>
            <person name="Splivallo R."/>
            <person name="Traeger S."/>
            <person name="Wang M."/>
            <person name="Zifcakova L."/>
            <person name="Wipf D."/>
            <person name="Zambonelli A."/>
            <person name="Paolocci F."/>
            <person name="Nowrousian M."/>
            <person name="Ottonello S."/>
            <person name="Baldrian P."/>
            <person name="Spatafora J.W."/>
            <person name="Henrissat B."/>
            <person name="Nagy L.G."/>
            <person name="Aury J.M."/>
            <person name="Wincker P."/>
            <person name="Grigoriev I.V."/>
            <person name="Bonfante P."/>
            <person name="Martin F.M."/>
        </authorList>
    </citation>
    <scope>NUCLEOTIDE SEQUENCE [LARGE SCALE GENOMIC DNA]</scope>
    <source>
        <strain evidence="2 3">CCBAS932</strain>
    </source>
</reference>
<dbReference type="AlphaFoldDB" id="A0A3N4KM10"/>
<dbReference type="EMBL" id="ML119134">
    <property type="protein sequence ID" value="RPB11604.1"/>
    <property type="molecule type" value="Genomic_DNA"/>
</dbReference>
<dbReference type="Proteomes" id="UP000277580">
    <property type="component" value="Unassembled WGS sequence"/>
</dbReference>
<sequence length="79" mass="8952">MDLYADRLRELQPLWSSVENWAVRLFFFMGAITLLPWVLLIVFDAGVYVWRCLVLALGLEAGGRMVCMDVDVDGGEKEA</sequence>
<dbReference type="OrthoDB" id="5309803at2759"/>
<dbReference type="InParanoid" id="A0A3N4KM10"/>
<keyword evidence="1" id="KW-1133">Transmembrane helix</keyword>
<keyword evidence="3" id="KW-1185">Reference proteome</keyword>
<evidence type="ECO:0000256" key="1">
    <source>
        <dbReference type="SAM" id="Phobius"/>
    </source>
</evidence>
<organism evidence="2 3">
    <name type="scientific">Morchella conica CCBAS932</name>
    <dbReference type="NCBI Taxonomy" id="1392247"/>
    <lineage>
        <taxon>Eukaryota</taxon>
        <taxon>Fungi</taxon>
        <taxon>Dikarya</taxon>
        <taxon>Ascomycota</taxon>
        <taxon>Pezizomycotina</taxon>
        <taxon>Pezizomycetes</taxon>
        <taxon>Pezizales</taxon>
        <taxon>Morchellaceae</taxon>
        <taxon>Morchella</taxon>
    </lineage>
</organism>